<gene>
    <name evidence="1" type="ORF">ACCO45_005154</name>
</gene>
<proteinExistence type="predicted"/>
<keyword evidence="2" id="KW-1185">Reference proteome</keyword>
<accession>A0ACC4DUK9</accession>
<sequence length="195" mass="21176">MNPCDSPCIAMRSRRMSLSSALLTANSGGRGTSSPEDIRAIPVGQSTESNNFWKSRGTQTDSNNGVSTQLDVRELCELVHQLRQQMQESDRASVNRDYQLSKKINDRMTRLSRDILQSLQLNHFAGGKGTLRALGQLEKPMSLCPELPPMTSARHKETGDANSTDSSTDLESDSLSPHAPKSGPGSRAAASLYAL</sequence>
<protein>
    <submittedName>
        <fullName evidence="1">Uncharacterized protein</fullName>
    </submittedName>
</protein>
<name>A0ACC4DUK9_PURLI</name>
<reference evidence="1" key="1">
    <citation type="submission" date="2024-12" db="EMBL/GenBank/DDBJ databases">
        <title>Comparative genomics and development of molecular markers within Purpureocillium lilacinum and among Purpureocillium species.</title>
        <authorList>
            <person name="Yeh Z.-Y."/>
            <person name="Ni N.-T."/>
            <person name="Lo P.-H."/>
            <person name="Mushyakhwo K."/>
            <person name="Lin C.-F."/>
            <person name="Nai Y.-S."/>
        </authorList>
    </citation>
    <scope>NUCLEOTIDE SEQUENCE</scope>
    <source>
        <strain evidence="1">NCHU-NPUST-175</strain>
    </source>
</reference>
<comment type="caution">
    <text evidence="1">The sequence shown here is derived from an EMBL/GenBank/DDBJ whole genome shotgun (WGS) entry which is preliminary data.</text>
</comment>
<dbReference type="EMBL" id="JBGNUJ010000004">
    <property type="protein sequence ID" value="KAL3960037.1"/>
    <property type="molecule type" value="Genomic_DNA"/>
</dbReference>
<evidence type="ECO:0000313" key="1">
    <source>
        <dbReference type="EMBL" id="KAL3960037.1"/>
    </source>
</evidence>
<dbReference type="Proteomes" id="UP001638806">
    <property type="component" value="Unassembled WGS sequence"/>
</dbReference>
<evidence type="ECO:0000313" key="2">
    <source>
        <dbReference type="Proteomes" id="UP001638806"/>
    </source>
</evidence>
<organism evidence="1 2">
    <name type="scientific">Purpureocillium lilacinum</name>
    <name type="common">Paecilomyces lilacinus</name>
    <dbReference type="NCBI Taxonomy" id="33203"/>
    <lineage>
        <taxon>Eukaryota</taxon>
        <taxon>Fungi</taxon>
        <taxon>Dikarya</taxon>
        <taxon>Ascomycota</taxon>
        <taxon>Pezizomycotina</taxon>
        <taxon>Sordariomycetes</taxon>
        <taxon>Hypocreomycetidae</taxon>
        <taxon>Hypocreales</taxon>
        <taxon>Ophiocordycipitaceae</taxon>
        <taxon>Purpureocillium</taxon>
    </lineage>
</organism>